<protein>
    <submittedName>
        <fullName evidence="2">Uncharacterized protein</fullName>
    </submittedName>
</protein>
<feature type="compositionally biased region" description="Basic and acidic residues" evidence="1">
    <location>
        <begin position="691"/>
        <end position="703"/>
    </location>
</feature>
<gene>
    <name evidence="2" type="ORF">CAUJ_LOCUS10027</name>
</gene>
<dbReference type="EMBL" id="CAJGYM010000041">
    <property type="protein sequence ID" value="CAD6194108.1"/>
    <property type="molecule type" value="Genomic_DNA"/>
</dbReference>
<accession>A0A8S1HI71</accession>
<keyword evidence="3" id="KW-1185">Reference proteome</keyword>
<sequence>MDEIAKFTHTYGRLLKNDELPNIWLMIGNFNDPSEMVAEVFPASFRQTFPEELSSMLTFTMWKLRQNMKKFLEFHLREALGKLAGQEEVTNLDDFLKFLARKLILDGNLTICIPFIWLSSPLRQVEVSDSVDELFIVPKNAPQFNFLNKFDNNFADKLIQYLYLFSCRLVLQLLRLVLSFEKVSERESSRKSILKGYKATFNGPADLLIAEEKCQIVLVEHNNNNVVEEEAPFDEKVNFKKEMADADLKIQELQTVNLTLGNDTKDIHFLPFDQHSYGLLARNNNVENIWHLIIDFQEPKDMIYAVFDDSLGNLVIQNEKLNDYFGRNLWNLKEKMQFYMAHHLKSSAERLLKMEETLALEDLENFRIEVMNFLGNSEGEATILCKWGKLPVYLEKDQKIEDFMRSDKDLFFDTEDLMTHHGILRKEPIIFEKEILEALFMFTQRVILQLLRIALNIQFAADGTPTITYDGNIEVEQPILGGFEAFLDHEKFTHRLILREDDTPNIWHFIHDFKSPDEMLRVAFHRKVYDQIFADISLHFKLFQALWTLKNRMVELQEQRLTVMLLSIFGRNARDIRNLHLFYEEIGNSLVCGDPESVYLMPFWFASLVNYNEIIVNLRVSPLPRHSILSAFESLKAPEKLREEILMSLYYFARRITLQLLRLTLSIRLCKSSKVKAVQYWGYNEPAPKVKESGVKKGKRVADDPGSGPSKVRCFSMALESCKRQAQNQKNPPSATQKETPIETNVQKVLNPSVEIAPKRETSEKSPSKDDSLHRKDDNEIKSSSNDAGQNNREQLERVDNVLKEIEKSQGQILNMAVDRMSQALKETEQSLQKTLTAELEVHQRRCEALAARSERHFAELEQAKAQLKAKDATICELSFQLAASQQLCQAGRQEMSEMQRKLEDAQLQVQLKRNEEIPDIKPNKDFISLNGKVDRDSF</sequence>
<evidence type="ECO:0000256" key="1">
    <source>
        <dbReference type="SAM" id="MobiDB-lite"/>
    </source>
</evidence>
<proteinExistence type="predicted"/>
<comment type="caution">
    <text evidence="2">The sequence shown here is derived from an EMBL/GenBank/DDBJ whole genome shotgun (WGS) entry which is preliminary data.</text>
</comment>
<dbReference type="Proteomes" id="UP000835052">
    <property type="component" value="Unassembled WGS sequence"/>
</dbReference>
<feature type="compositionally biased region" description="Polar residues" evidence="1">
    <location>
        <begin position="724"/>
        <end position="750"/>
    </location>
</feature>
<reference evidence="2" key="1">
    <citation type="submission" date="2020-10" db="EMBL/GenBank/DDBJ databases">
        <authorList>
            <person name="Kikuchi T."/>
        </authorList>
    </citation>
    <scope>NUCLEOTIDE SEQUENCE</scope>
    <source>
        <strain evidence="2">NKZ352</strain>
    </source>
</reference>
<evidence type="ECO:0000313" key="3">
    <source>
        <dbReference type="Proteomes" id="UP000835052"/>
    </source>
</evidence>
<evidence type="ECO:0000313" key="2">
    <source>
        <dbReference type="EMBL" id="CAD6194108.1"/>
    </source>
</evidence>
<dbReference type="AlphaFoldDB" id="A0A8S1HI71"/>
<name>A0A8S1HI71_9PELO</name>
<feature type="compositionally biased region" description="Polar residues" evidence="1">
    <location>
        <begin position="782"/>
        <end position="793"/>
    </location>
</feature>
<feature type="region of interest" description="Disordered" evidence="1">
    <location>
        <begin position="723"/>
        <end position="795"/>
    </location>
</feature>
<organism evidence="2 3">
    <name type="scientific">Caenorhabditis auriculariae</name>
    <dbReference type="NCBI Taxonomy" id="2777116"/>
    <lineage>
        <taxon>Eukaryota</taxon>
        <taxon>Metazoa</taxon>
        <taxon>Ecdysozoa</taxon>
        <taxon>Nematoda</taxon>
        <taxon>Chromadorea</taxon>
        <taxon>Rhabditida</taxon>
        <taxon>Rhabditina</taxon>
        <taxon>Rhabditomorpha</taxon>
        <taxon>Rhabditoidea</taxon>
        <taxon>Rhabditidae</taxon>
        <taxon>Peloderinae</taxon>
        <taxon>Caenorhabditis</taxon>
    </lineage>
</organism>
<feature type="region of interest" description="Disordered" evidence="1">
    <location>
        <begin position="691"/>
        <end position="710"/>
    </location>
</feature>
<feature type="compositionally biased region" description="Basic and acidic residues" evidence="1">
    <location>
        <begin position="757"/>
        <end position="781"/>
    </location>
</feature>